<name>A0A0A5G114_9BACI</name>
<dbReference type="STRING" id="1385512.N784_11955"/>
<dbReference type="EMBL" id="AVPG01000031">
    <property type="protein sequence ID" value="KGX84798.1"/>
    <property type="molecule type" value="Genomic_DNA"/>
</dbReference>
<dbReference type="AlphaFoldDB" id="A0A0A5G114"/>
<accession>A0A0A5G114</accession>
<keyword evidence="2" id="KW-1185">Reference proteome</keyword>
<organism evidence="1 2">
    <name type="scientific">Pontibacillus litoralis JSM 072002</name>
    <dbReference type="NCBI Taxonomy" id="1385512"/>
    <lineage>
        <taxon>Bacteria</taxon>
        <taxon>Bacillati</taxon>
        <taxon>Bacillota</taxon>
        <taxon>Bacilli</taxon>
        <taxon>Bacillales</taxon>
        <taxon>Bacillaceae</taxon>
        <taxon>Pontibacillus</taxon>
    </lineage>
</organism>
<evidence type="ECO:0000313" key="2">
    <source>
        <dbReference type="Proteomes" id="UP000030401"/>
    </source>
</evidence>
<dbReference type="OrthoDB" id="2417337at2"/>
<comment type="caution">
    <text evidence="1">The sequence shown here is derived from an EMBL/GenBank/DDBJ whole genome shotgun (WGS) entry which is preliminary data.</text>
</comment>
<dbReference type="GO" id="GO:0030420">
    <property type="term" value="P:establishment of competence for transformation"/>
    <property type="evidence" value="ECO:0007669"/>
    <property type="project" value="InterPro"/>
</dbReference>
<sequence>MKEWRKSSDFEVSPYTCALIAVEQDGYIVSLVIEDGEKFYVDSPPIKLMDQACKFFGSSLRGRIDGTKEVSGITHKPPIAVDPVNGMYFFPTISPQKKNCSWIAHSHIDHIRKCKGDSNTTIVFKDKYSIEVSVSKGSIWNQVQRTAQFRYKLDERLQTIPKQISREQVAESFLSVHS</sequence>
<proteinExistence type="predicted"/>
<dbReference type="Proteomes" id="UP000030401">
    <property type="component" value="Unassembled WGS sequence"/>
</dbReference>
<protein>
    <submittedName>
        <fullName evidence="1">Competence protein</fullName>
    </submittedName>
</protein>
<dbReference type="PIRSF" id="PIRSF011560">
    <property type="entry name" value="ComK"/>
    <property type="match status" value="1"/>
</dbReference>
<gene>
    <name evidence="1" type="ORF">N784_11955</name>
</gene>
<reference evidence="1 2" key="1">
    <citation type="submission" date="2013-08" db="EMBL/GenBank/DDBJ databases">
        <authorList>
            <person name="Huang J."/>
            <person name="Wang G."/>
        </authorList>
    </citation>
    <scope>NUCLEOTIDE SEQUENCE [LARGE SCALE GENOMIC DNA]</scope>
    <source>
        <strain evidence="1 2">JSM 072002</strain>
    </source>
</reference>
<dbReference type="Pfam" id="PF06338">
    <property type="entry name" value="ComK"/>
    <property type="match status" value="1"/>
</dbReference>
<dbReference type="eggNOG" id="COG4903">
    <property type="taxonomic scope" value="Bacteria"/>
</dbReference>
<evidence type="ECO:0000313" key="1">
    <source>
        <dbReference type="EMBL" id="KGX84798.1"/>
    </source>
</evidence>
<dbReference type="InterPro" id="IPR010461">
    <property type="entry name" value="ComK"/>
</dbReference>
<dbReference type="RefSeq" id="WP_036836059.1">
    <property type="nucleotide sequence ID" value="NZ_AVPG01000031.1"/>
</dbReference>